<comment type="caution">
    <text evidence="3">The sequence shown here is derived from an EMBL/GenBank/DDBJ whole genome shotgun (WGS) entry which is preliminary data.</text>
</comment>
<dbReference type="GO" id="GO:0004113">
    <property type="term" value="F:2',3'-cyclic-nucleotide 3'-phosphodiesterase activity"/>
    <property type="evidence" value="ECO:0007669"/>
    <property type="project" value="InterPro"/>
</dbReference>
<keyword evidence="4" id="KW-1185">Reference proteome</keyword>
<dbReference type="EMBL" id="JAMKBJ010000002">
    <property type="protein sequence ID" value="MCZ8536337.1"/>
    <property type="molecule type" value="Genomic_DNA"/>
</dbReference>
<dbReference type="Proteomes" id="UP001152173">
    <property type="component" value="Unassembled WGS sequence"/>
</dbReference>
<comment type="function">
    <text evidence="2">Hydrolyzes RNA 2',3'-cyclic phosphodiester to an RNA 2'-phosphomonoester.</text>
</comment>
<reference evidence="3" key="1">
    <citation type="submission" date="2022-05" db="EMBL/GenBank/DDBJ databases">
        <authorList>
            <person name="Colautti A."/>
            <person name="Iacumin L."/>
        </authorList>
    </citation>
    <scope>NUCLEOTIDE SEQUENCE</scope>
    <source>
        <strain evidence="3">SK 55</strain>
    </source>
</reference>
<dbReference type="PANTHER" id="PTHR35561:SF1">
    <property type="entry name" value="RNA 2',3'-CYCLIC PHOSPHODIESTERASE"/>
    <property type="match status" value="1"/>
</dbReference>
<proteinExistence type="inferred from homology"/>
<organism evidence="3 4">
    <name type="scientific">Paenisporosarcina quisquiliarum</name>
    <dbReference type="NCBI Taxonomy" id="365346"/>
    <lineage>
        <taxon>Bacteria</taxon>
        <taxon>Bacillati</taxon>
        <taxon>Bacillota</taxon>
        <taxon>Bacilli</taxon>
        <taxon>Bacillales</taxon>
        <taxon>Caryophanaceae</taxon>
        <taxon>Paenisporosarcina</taxon>
    </lineage>
</organism>
<name>A0A9X3LEJ5_9BACL</name>
<evidence type="ECO:0000313" key="4">
    <source>
        <dbReference type="Proteomes" id="UP001152173"/>
    </source>
</evidence>
<dbReference type="HAMAP" id="MF_01940">
    <property type="entry name" value="RNA_CPDase"/>
    <property type="match status" value="1"/>
</dbReference>
<comment type="catalytic activity">
    <reaction evidence="2">
        <text>a 3'-end 2',3'-cyclophospho-ribonucleotide-RNA + H2O = a 3'-end 2'-phospho-ribonucleotide-RNA + H(+)</text>
        <dbReference type="Rhea" id="RHEA:11828"/>
        <dbReference type="Rhea" id="RHEA-COMP:10464"/>
        <dbReference type="Rhea" id="RHEA-COMP:17353"/>
        <dbReference type="ChEBI" id="CHEBI:15377"/>
        <dbReference type="ChEBI" id="CHEBI:15378"/>
        <dbReference type="ChEBI" id="CHEBI:83064"/>
        <dbReference type="ChEBI" id="CHEBI:173113"/>
        <dbReference type="EC" id="3.1.4.58"/>
    </reaction>
</comment>
<evidence type="ECO:0000313" key="3">
    <source>
        <dbReference type="EMBL" id="MCZ8536337.1"/>
    </source>
</evidence>
<evidence type="ECO:0000256" key="2">
    <source>
        <dbReference type="HAMAP-Rule" id="MF_01940"/>
    </source>
</evidence>
<feature type="active site" description="Proton acceptor" evidence="2">
    <location>
        <position position="126"/>
    </location>
</feature>
<dbReference type="InterPro" id="IPR009097">
    <property type="entry name" value="Cyclic_Pdiesterase"/>
</dbReference>
<feature type="short sequence motif" description="HXTX 1" evidence="2">
    <location>
        <begin position="41"/>
        <end position="44"/>
    </location>
</feature>
<dbReference type="EC" id="3.1.4.58" evidence="2"/>
<protein>
    <recommendedName>
        <fullName evidence="2">RNA 2',3'-cyclic phosphodiesterase</fullName>
        <shortName evidence="2">RNA 2',3'-CPDase</shortName>
        <ecNumber evidence="2">3.1.4.58</ecNumber>
    </recommendedName>
</protein>
<comment type="similarity">
    <text evidence="2">Belongs to the 2H phosphoesterase superfamily. ThpR family.</text>
</comment>
<dbReference type="GO" id="GO:0008664">
    <property type="term" value="F:RNA 2',3'-cyclic 3'-phosphodiesterase activity"/>
    <property type="evidence" value="ECO:0007669"/>
    <property type="project" value="UniProtKB-EC"/>
</dbReference>
<feature type="short sequence motif" description="HXTX 2" evidence="2">
    <location>
        <begin position="126"/>
        <end position="129"/>
    </location>
</feature>
<dbReference type="SUPFAM" id="SSF55144">
    <property type="entry name" value="LigT-like"/>
    <property type="match status" value="1"/>
</dbReference>
<keyword evidence="1 2" id="KW-0378">Hydrolase</keyword>
<dbReference type="RefSeq" id="WP_269925436.1">
    <property type="nucleotide sequence ID" value="NZ_JAMKBJ010000002.1"/>
</dbReference>
<dbReference type="InterPro" id="IPR004175">
    <property type="entry name" value="RNA_CPDase"/>
</dbReference>
<dbReference type="AlphaFoldDB" id="A0A9X3LEJ5"/>
<gene>
    <name evidence="3" type="primary">thpR</name>
    <name evidence="3" type="ORF">M9R32_03880</name>
</gene>
<accession>A0A9X3LEJ5</accession>
<feature type="active site" description="Proton donor" evidence="2">
    <location>
        <position position="41"/>
    </location>
</feature>
<dbReference type="Gene3D" id="3.90.1140.10">
    <property type="entry name" value="Cyclic phosphodiesterase"/>
    <property type="match status" value="1"/>
</dbReference>
<dbReference type="NCBIfam" id="TIGR02258">
    <property type="entry name" value="2_5_ligase"/>
    <property type="match status" value="1"/>
</dbReference>
<sequence length="179" mass="20113">MQHYFIGVKLPIELSRQLVHSRDRWQLEQSHKKLPPAEDLHITLVYLGAVEGGKLKSLMQALDDIDSLKTMIVTLSGVSTFGNPATPRVIYAAIEEQPKLIELQSAVLEKCLDLSLPVDTKKFVPHITLAKKSRGQQEHFSKDMHIASNKFTVKEFSLFSINPGVIPSYQAIHTITLKD</sequence>
<dbReference type="PANTHER" id="PTHR35561">
    <property type="entry name" value="RNA 2',3'-CYCLIC PHOSPHODIESTERASE"/>
    <property type="match status" value="1"/>
</dbReference>
<evidence type="ECO:0000256" key="1">
    <source>
        <dbReference type="ARBA" id="ARBA00022801"/>
    </source>
</evidence>
<dbReference type="Pfam" id="PF13563">
    <property type="entry name" value="2_5_RNA_ligase2"/>
    <property type="match status" value="1"/>
</dbReference>